<name>A0ABW3X3N3_9HYPH</name>
<keyword evidence="1" id="KW-1133">Transmembrane helix</keyword>
<comment type="caution">
    <text evidence="2">The sequence shown here is derived from an EMBL/GenBank/DDBJ whole genome shotgun (WGS) entry which is preliminary data.</text>
</comment>
<accession>A0ABW3X3N3</accession>
<proteinExistence type="predicted"/>
<evidence type="ECO:0000313" key="2">
    <source>
        <dbReference type="EMBL" id="MFD1303415.1"/>
    </source>
</evidence>
<feature type="transmembrane region" description="Helical" evidence="1">
    <location>
        <begin position="20"/>
        <end position="41"/>
    </location>
</feature>
<evidence type="ECO:0000313" key="3">
    <source>
        <dbReference type="Proteomes" id="UP001597176"/>
    </source>
</evidence>
<keyword evidence="3" id="KW-1185">Reference proteome</keyword>
<reference evidence="3" key="1">
    <citation type="journal article" date="2019" name="Int. J. Syst. Evol. Microbiol.">
        <title>The Global Catalogue of Microorganisms (GCM) 10K type strain sequencing project: providing services to taxonomists for standard genome sequencing and annotation.</title>
        <authorList>
            <consortium name="The Broad Institute Genomics Platform"/>
            <consortium name="The Broad Institute Genome Sequencing Center for Infectious Disease"/>
            <person name="Wu L."/>
            <person name="Ma J."/>
        </authorList>
    </citation>
    <scope>NUCLEOTIDE SEQUENCE [LARGE SCALE GENOMIC DNA]</scope>
    <source>
        <strain evidence="3">CCUG 56108</strain>
    </source>
</reference>
<dbReference type="Proteomes" id="UP001597176">
    <property type="component" value="Unassembled WGS sequence"/>
</dbReference>
<dbReference type="RefSeq" id="WP_238202883.1">
    <property type="nucleotide sequence ID" value="NZ_JBHTND010000029.1"/>
</dbReference>
<sequence length="215" mass="24711">MDDSPTESLKLFGIPAQIDFGNFAVGVATAAIALVSLYIAVRSTKSDNKKAIAEFRQLWIDDLRSNIADFVGCIEEAANIAFSHQARAEYHRELDQIFGRIRTLEAYIRLKLYDHEIEHRYIIALISEIRGRISIYASTGKNAVTTDINEIIDILIDMSRVVLKREWNRVTIEVLGKRRNFSLSDLWSKIRGVKTFEEKTKERARQFFLMRSITP</sequence>
<dbReference type="EMBL" id="JBHTND010000029">
    <property type="protein sequence ID" value="MFD1303415.1"/>
    <property type="molecule type" value="Genomic_DNA"/>
</dbReference>
<organism evidence="2 3">
    <name type="scientific">Methylobacterium marchantiae</name>
    <dbReference type="NCBI Taxonomy" id="600331"/>
    <lineage>
        <taxon>Bacteria</taxon>
        <taxon>Pseudomonadati</taxon>
        <taxon>Pseudomonadota</taxon>
        <taxon>Alphaproteobacteria</taxon>
        <taxon>Hyphomicrobiales</taxon>
        <taxon>Methylobacteriaceae</taxon>
        <taxon>Methylobacterium</taxon>
    </lineage>
</organism>
<evidence type="ECO:0000256" key="1">
    <source>
        <dbReference type="SAM" id="Phobius"/>
    </source>
</evidence>
<evidence type="ECO:0008006" key="4">
    <source>
        <dbReference type="Google" id="ProtNLM"/>
    </source>
</evidence>
<keyword evidence="1" id="KW-0472">Membrane</keyword>
<gene>
    <name evidence="2" type="ORF">ACFQ4G_17720</name>
</gene>
<keyword evidence="1" id="KW-0812">Transmembrane</keyword>
<protein>
    <recommendedName>
        <fullName evidence="4">DUF4760 domain-containing protein</fullName>
    </recommendedName>
</protein>